<gene>
    <name evidence="2" type="ORF">OM075_14145</name>
</gene>
<dbReference type="InterPro" id="IPR034015">
    <property type="entry name" value="M1_LTA4H"/>
</dbReference>
<organism evidence="2 3">
    <name type="scientific">Plebeiibacterium sediminum</name>
    <dbReference type="NCBI Taxonomy" id="2992112"/>
    <lineage>
        <taxon>Bacteria</taxon>
        <taxon>Pseudomonadati</taxon>
        <taxon>Bacteroidota</taxon>
        <taxon>Bacteroidia</taxon>
        <taxon>Marinilabiliales</taxon>
        <taxon>Marinilabiliaceae</taxon>
        <taxon>Plebeiibacterium</taxon>
    </lineage>
</organism>
<dbReference type="Pfam" id="PF01433">
    <property type="entry name" value="Peptidase_M1"/>
    <property type="match status" value="1"/>
</dbReference>
<protein>
    <submittedName>
        <fullName evidence="2">M1 family metallopeptidase</fullName>
    </submittedName>
</protein>
<sequence length="979" mass="113714">MRAKHFIAILFLFFGITTYAQKAYFQQEVNYTIHVNLNDQEHFLNGNVEMEYVNHSPDELSFIWIHLWPNAYASNETALGKEQLKSSPFSTVLEREETRGYIDSLNFTSDSKTLNWEFHPKHSDICKVVLPNSLKPGASIKINTPFRVKIPDGDISRLGHSKQTYSITQWYPKPAVYDQYGWHEMPYLDMGEFFSEFGSFDVYITVPENYRVAATGILHNENEKAWLDSLATIHPEDQDLEKTAPSASKTKTLHFSENRVHDFAWFADKNYHVQKSKVTLSDGNDVTTWTFFSDKNKKTWMDATSYVNDAISYYSKWNGNYPYQNCTAVEGPLTAGGGMEYPGITVIGEVDNTLQLEEVIMHEVGHNWFYGFLASNERRYPYMDEGVNSANEQRYMTTKYPNYTLSNYLNNEKLGHLLGVDKVSYRQLKELMYSLNEKRNYDQPINLHSVDYTENNYGSIVYSKSANMFNHLRQYLGNDVYDSIFHSYYNKNVFQHVYPSDLETAFKEGTDKNLDWFFRDWLETTKHSDYALKKSKGSQVLVRNSGPVNSPFLVEAVQDSVVTAQKWVDGFDGKQWVDLGTTNYDHVYIDKDNKTYDFDRHNNYLKASGLCKKTEPVKFKFGTGLDFTDQTEVYYVPFATYTVPGGFMPGIKFHNKTPFQKKVEYDITPMYSFKSDLFAGSGKLNFFIPLQSSFIRNIYLNTTALQYAAIYDHTIQKLGAKLKLEFRDPVNNNHEFFFYSNATYATRIEDITYNNSDSDFNFYLNNGFQYKNISERFPMDIFADIENTSDFTRITFNADFKIGIARNKDLFIHFNSRNFIGEGPRYMFYRNQLMGTNGVTDYKYDNIFYDRFKGSAKFNGNQFINDGGGFSVSSPEGFSNSWMNSLNLSYSLTNVIRPYINTAIYESLAKDTRFACEAGIRLGIRDIAEVYFPLYYTNTDFGSANEDTYNIYDNYKLNIRFMLNINKMNLFDLRNMIPY</sequence>
<evidence type="ECO:0000259" key="1">
    <source>
        <dbReference type="Pfam" id="PF01433"/>
    </source>
</evidence>
<dbReference type="Proteomes" id="UP001209229">
    <property type="component" value="Unassembled WGS sequence"/>
</dbReference>
<reference evidence="2" key="1">
    <citation type="submission" date="2022-10" db="EMBL/GenBank/DDBJ databases">
        <authorList>
            <person name="Yu W.X."/>
        </authorList>
    </citation>
    <scope>NUCLEOTIDE SEQUENCE</scope>
    <source>
        <strain evidence="2">AAT</strain>
    </source>
</reference>
<keyword evidence="3" id="KW-1185">Reference proteome</keyword>
<feature type="domain" description="Peptidase M1 membrane alanine aminopeptidase" evidence="1">
    <location>
        <begin position="314"/>
        <end position="521"/>
    </location>
</feature>
<evidence type="ECO:0000313" key="2">
    <source>
        <dbReference type="EMBL" id="MCW3787612.1"/>
    </source>
</evidence>
<dbReference type="PANTHER" id="PTHR45726:SF3">
    <property type="entry name" value="LEUKOTRIENE A-4 HYDROLASE"/>
    <property type="match status" value="1"/>
</dbReference>
<dbReference type="PANTHER" id="PTHR45726">
    <property type="entry name" value="LEUKOTRIENE A-4 HYDROLASE"/>
    <property type="match status" value="1"/>
</dbReference>
<dbReference type="InterPro" id="IPR014782">
    <property type="entry name" value="Peptidase_M1_dom"/>
</dbReference>
<dbReference type="GO" id="GO:0008270">
    <property type="term" value="F:zinc ion binding"/>
    <property type="evidence" value="ECO:0007669"/>
    <property type="project" value="InterPro"/>
</dbReference>
<evidence type="ECO:0000313" key="3">
    <source>
        <dbReference type="Proteomes" id="UP001209229"/>
    </source>
</evidence>
<dbReference type="RefSeq" id="WP_301191177.1">
    <property type="nucleotide sequence ID" value="NZ_JAPDPJ010000033.1"/>
</dbReference>
<proteinExistence type="predicted"/>
<dbReference type="EMBL" id="JAPDPJ010000033">
    <property type="protein sequence ID" value="MCW3787612.1"/>
    <property type="molecule type" value="Genomic_DNA"/>
</dbReference>
<dbReference type="InterPro" id="IPR027268">
    <property type="entry name" value="Peptidase_M4/M1_CTD_sf"/>
</dbReference>
<accession>A0AAE3M5N3</accession>
<name>A0AAE3M5N3_9BACT</name>
<dbReference type="Gene3D" id="1.10.390.10">
    <property type="entry name" value="Neutral Protease Domain 2"/>
    <property type="match status" value="1"/>
</dbReference>
<dbReference type="GO" id="GO:0008237">
    <property type="term" value="F:metallopeptidase activity"/>
    <property type="evidence" value="ECO:0007669"/>
    <property type="project" value="InterPro"/>
</dbReference>
<dbReference type="AlphaFoldDB" id="A0AAE3M5N3"/>
<comment type="caution">
    <text evidence="2">The sequence shown here is derived from an EMBL/GenBank/DDBJ whole genome shotgun (WGS) entry which is preliminary data.</text>
</comment>
<dbReference type="SUPFAM" id="SSF55486">
    <property type="entry name" value="Metalloproteases ('zincins'), catalytic domain"/>
    <property type="match status" value="1"/>
</dbReference>
<dbReference type="CDD" id="cd09604">
    <property type="entry name" value="M1_APN_like"/>
    <property type="match status" value="1"/>
</dbReference>